<feature type="chain" id="PRO_5042264305" description="Immunoglobulin I-set domain-containing protein" evidence="2">
    <location>
        <begin position="31"/>
        <end position="178"/>
    </location>
</feature>
<dbReference type="SUPFAM" id="SSF48726">
    <property type="entry name" value="Immunoglobulin"/>
    <property type="match status" value="1"/>
</dbReference>
<dbReference type="Gene3D" id="2.60.40.10">
    <property type="entry name" value="Immunoglobulins"/>
    <property type="match status" value="1"/>
</dbReference>
<feature type="transmembrane region" description="Helical" evidence="1">
    <location>
        <begin position="130"/>
        <end position="153"/>
    </location>
</feature>
<keyword evidence="1" id="KW-0472">Membrane</keyword>
<keyword evidence="1" id="KW-0812">Transmembrane</keyword>
<dbReference type="AlphaFoldDB" id="A0AAD5A0V1"/>
<comment type="caution">
    <text evidence="4">The sequence shown here is derived from an EMBL/GenBank/DDBJ whole genome shotgun (WGS) entry which is preliminary data.</text>
</comment>
<keyword evidence="2" id="KW-0732">Signal</keyword>
<dbReference type="InterPro" id="IPR013098">
    <property type="entry name" value="Ig_I-set"/>
</dbReference>
<proteinExistence type="predicted"/>
<dbReference type="Proteomes" id="UP001205998">
    <property type="component" value="Unassembled WGS sequence"/>
</dbReference>
<dbReference type="InterPro" id="IPR013783">
    <property type="entry name" value="Ig-like_fold"/>
</dbReference>
<accession>A0AAD5A0V1</accession>
<sequence length="178" mass="20156">MCCSKRKDAMDQIHLLHCVLMSVLLITVHGNTKINITCPDQKGTVGKSLNLTCNVTHSSIYKYQKFKHNGTELQNKMKPVNSNHTFYYTIATATVNDSGYYTFWIQMSSGWNQTSFTVTIGEIKSPRNQVTVAVVMVLLALTLITVTVVVFAYRKIKKGVQCIANHDVETYFDDENHR</sequence>
<dbReference type="InterPro" id="IPR036179">
    <property type="entry name" value="Ig-like_dom_sf"/>
</dbReference>
<dbReference type="Pfam" id="PF07679">
    <property type="entry name" value="I-set"/>
    <property type="match status" value="1"/>
</dbReference>
<evidence type="ECO:0000256" key="2">
    <source>
        <dbReference type="SAM" id="SignalP"/>
    </source>
</evidence>
<feature type="domain" description="Immunoglobulin I-set" evidence="3">
    <location>
        <begin position="34"/>
        <end position="120"/>
    </location>
</feature>
<gene>
    <name evidence="4" type="ORF">C0J50_1741</name>
</gene>
<feature type="signal peptide" evidence="2">
    <location>
        <begin position="1"/>
        <end position="30"/>
    </location>
</feature>
<evidence type="ECO:0000259" key="3">
    <source>
        <dbReference type="Pfam" id="PF07679"/>
    </source>
</evidence>
<protein>
    <recommendedName>
        <fullName evidence="3">Immunoglobulin I-set domain-containing protein</fullName>
    </recommendedName>
</protein>
<keyword evidence="1" id="KW-1133">Transmembrane helix</keyword>
<evidence type="ECO:0000256" key="1">
    <source>
        <dbReference type="SAM" id="Phobius"/>
    </source>
</evidence>
<reference evidence="4" key="1">
    <citation type="submission" date="2018-07" db="EMBL/GenBank/DDBJ databases">
        <title>Comparative genomics of catfishes provides insights into carnivory and benthic adaptation.</title>
        <authorList>
            <person name="Zhang Y."/>
            <person name="Wang D."/>
            <person name="Peng Z."/>
            <person name="Zheng S."/>
            <person name="Shao F."/>
            <person name="Tao W."/>
        </authorList>
    </citation>
    <scope>NUCLEOTIDE SEQUENCE</scope>
    <source>
        <strain evidence="4">Chongqing</strain>
    </source>
</reference>
<name>A0AAD5A0V1_SILAS</name>
<evidence type="ECO:0000313" key="4">
    <source>
        <dbReference type="EMBL" id="KAI5607430.1"/>
    </source>
</evidence>
<keyword evidence="5" id="KW-1185">Reference proteome</keyword>
<organism evidence="4 5">
    <name type="scientific">Silurus asotus</name>
    <name type="common">Amur catfish</name>
    <name type="synonym">Parasilurus asotus</name>
    <dbReference type="NCBI Taxonomy" id="30991"/>
    <lineage>
        <taxon>Eukaryota</taxon>
        <taxon>Metazoa</taxon>
        <taxon>Chordata</taxon>
        <taxon>Craniata</taxon>
        <taxon>Vertebrata</taxon>
        <taxon>Euteleostomi</taxon>
        <taxon>Actinopterygii</taxon>
        <taxon>Neopterygii</taxon>
        <taxon>Teleostei</taxon>
        <taxon>Ostariophysi</taxon>
        <taxon>Siluriformes</taxon>
        <taxon>Siluridae</taxon>
        <taxon>Silurus</taxon>
    </lineage>
</organism>
<evidence type="ECO:0000313" key="5">
    <source>
        <dbReference type="Proteomes" id="UP001205998"/>
    </source>
</evidence>
<dbReference type="EMBL" id="MU591762">
    <property type="protein sequence ID" value="KAI5607430.1"/>
    <property type="molecule type" value="Genomic_DNA"/>
</dbReference>